<reference evidence="4 5" key="1">
    <citation type="submission" date="2016-10" db="EMBL/GenBank/DDBJ databases">
        <authorList>
            <person name="Varghese N."/>
            <person name="Submissions S."/>
        </authorList>
    </citation>
    <scope>NUCLEOTIDE SEQUENCE [LARGE SCALE GENOMIC DNA]</scope>
    <source>
        <strain evidence="4 5">WCC6</strain>
    </source>
</reference>
<dbReference type="SUPFAM" id="SSF54637">
    <property type="entry name" value="Thioesterase/thiol ester dehydrase-isomerase"/>
    <property type="match status" value="1"/>
</dbReference>
<evidence type="ECO:0000256" key="2">
    <source>
        <dbReference type="PIRSR" id="PIRSR014972-2"/>
    </source>
</evidence>
<dbReference type="Pfam" id="PF22636">
    <property type="entry name" value="FlK"/>
    <property type="match status" value="1"/>
</dbReference>
<dbReference type="InterPro" id="IPR029069">
    <property type="entry name" value="HotDog_dom_sf"/>
</dbReference>
<feature type="active site" evidence="1">
    <location>
        <position position="69"/>
    </location>
</feature>
<feature type="binding site" evidence="2">
    <location>
        <position position="113"/>
    </location>
    <ligand>
        <name>substrate</name>
    </ligand>
</feature>
<organism evidence="4 5">
    <name type="scientific">Acidaminococcus fermentans</name>
    <dbReference type="NCBI Taxonomy" id="905"/>
    <lineage>
        <taxon>Bacteria</taxon>
        <taxon>Bacillati</taxon>
        <taxon>Bacillota</taxon>
        <taxon>Negativicutes</taxon>
        <taxon>Acidaminococcales</taxon>
        <taxon>Acidaminococcaceae</taxon>
        <taxon>Acidaminococcus</taxon>
    </lineage>
</organism>
<feature type="binding site" evidence="2">
    <location>
        <position position="62"/>
    </location>
    <ligand>
        <name>CoA</name>
        <dbReference type="ChEBI" id="CHEBI:57287"/>
    </ligand>
</feature>
<dbReference type="PANTHER" id="PTHR36934">
    <property type="entry name" value="BLR0278 PROTEIN"/>
    <property type="match status" value="1"/>
</dbReference>
<dbReference type="Proteomes" id="UP000182379">
    <property type="component" value="Unassembled WGS sequence"/>
</dbReference>
<comment type="caution">
    <text evidence="4">The sequence shown here is derived from an EMBL/GenBank/DDBJ whole genome shotgun (WGS) entry which is preliminary data.</text>
</comment>
<evidence type="ECO:0000313" key="4">
    <source>
        <dbReference type="EMBL" id="SDW74934.1"/>
    </source>
</evidence>
<name>A0A1H2W3V2_ACIFE</name>
<dbReference type="EMBL" id="FNOP01000005">
    <property type="protein sequence ID" value="SDW74934.1"/>
    <property type="molecule type" value="Genomic_DNA"/>
</dbReference>
<dbReference type="RefSeq" id="WP_074705382.1">
    <property type="nucleotide sequence ID" value="NZ_FNOP01000005.1"/>
</dbReference>
<feature type="domain" description="Fluoroacetyl-CoA-specific thioesterase-like" evidence="3">
    <location>
        <begin position="18"/>
        <end position="118"/>
    </location>
</feature>
<evidence type="ECO:0000259" key="3">
    <source>
        <dbReference type="Pfam" id="PF22636"/>
    </source>
</evidence>
<protein>
    <submittedName>
        <fullName evidence="4">Predicted thioesterase</fullName>
    </submittedName>
</protein>
<evidence type="ECO:0000256" key="1">
    <source>
        <dbReference type="PIRSR" id="PIRSR014972-1"/>
    </source>
</evidence>
<proteinExistence type="predicted"/>
<dbReference type="PIRSF" id="PIRSF014972">
    <property type="entry name" value="FlK"/>
    <property type="match status" value="1"/>
</dbReference>
<dbReference type="AlphaFoldDB" id="A0A1H2W3V2"/>
<feature type="active site" evidence="1">
    <location>
        <position position="35"/>
    </location>
</feature>
<dbReference type="PANTHER" id="PTHR36934:SF1">
    <property type="entry name" value="THIOESTERASE DOMAIN-CONTAINING PROTEIN"/>
    <property type="match status" value="1"/>
</dbReference>
<feature type="active site" evidence="1">
    <location>
        <position position="43"/>
    </location>
</feature>
<feature type="binding site" evidence="2">
    <location>
        <position position="62"/>
    </location>
    <ligand>
        <name>substrate</name>
    </ligand>
</feature>
<evidence type="ECO:0000313" key="5">
    <source>
        <dbReference type="Proteomes" id="UP000182379"/>
    </source>
</evidence>
<dbReference type="InterPro" id="IPR054485">
    <property type="entry name" value="FlK-like_dom"/>
</dbReference>
<dbReference type="InterPro" id="IPR025540">
    <property type="entry name" value="FlK"/>
</dbReference>
<accession>A0A1H2W3V2</accession>
<gene>
    <name evidence="4" type="ORF">SAMN05216495_10577</name>
</gene>
<sequence length="131" mass="13626">MKEFRIGAVGEATDTVLHTNTAAAMGSGSLDVYATPAMLALMEKAACSIVNPCLDEETTSVGIGVNLSHDAATAVGKTVTAKAVLVGVDGRKLTFKITVSDNYGTIGQGIHERFLVNKAKFLGKLAAKDQK</sequence>
<dbReference type="Gene3D" id="3.10.129.10">
    <property type="entry name" value="Hotdog Thioesterase"/>
    <property type="match status" value="1"/>
</dbReference>